<feature type="compositionally biased region" description="Low complexity" evidence="1">
    <location>
        <begin position="450"/>
        <end position="459"/>
    </location>
</feature>
<evidence type="ECO:0000256" key="1">
    <source>
        <dbReference type="SAM" id="MobiDB-lite"/>
    </source>
</evidence>
<organism evidence="2 3">
    <name type="scientific">Phomopsis amygdali</name>
    <name type="common">Fusicoccum amygdali</name>
    <dbReference type="NCBI Taxonomy" id="1214568"/>
    <lineage>
        <taxon>Eukaryota</taxon>
        <taxon>Fungi</taxon>
        <taxon>Dikarya</taxon>
        <taxon>Ascomycota</taxon>
        <taxon>Pezizomycotina</taxon>
        <taxon>Sordariomycetes</taxon>
        <taxon>Sordariomycetidae</taxon>
        <taxon>Diaporthales</taxon>
        <taxon>Diaporthaceae</taxon>
        <taxon>Diaporthe</taxon>
    </lineage>
</organism>
<feature type="compositionally biased region" description="Low complexity" evidence="1">
    <location>
        <begin position="123"/>
        <end position="135"/>
    </location>
</feature>
<gene>
    <name evidence="2" type="ORF">N8I77_002997</name>
</gene>
<evidence type="ECO:0000313" key="2">
    <source>
        <dbReference type="EMBL" id="KAK2609500.1"/>
    </source>
</evidence>
<dbReference type="AlphaFoldDB" id="A0AAD9SJ20"/>
<dbReference type="EMBL" id="JAUJFL010000002">
    <property type="protein sequence ID" value="KAK2609500.1"/>
    <property type="molecule type" value="Genomic_DNA"/>
</dbReference>
<feature type="region of interest" description="Disordered" evidence="1">
    <location>
        <begin position="122"/>
        <end position="157"/>
    </location>
</feature>
<evidence type="ECO:0000313" key="3">
    <source>
        <dbReference type="Proteomes" id="UP001265746"/>
    </source>
</evidence>
<accession>A0AAD9SJ20</accession>
<comment type="caution">
    <text evidence="2">The sequence shown here is derived from an EMBL/GenBank/DDBJ whole genome shotgun (WGS) entry which is preliminary data.</text>
</comment>
<feature type="region of interest" description="Disordered" evidence="1">
    <location>
        <begin position="301"/>
        <end position="470"/>
    </location>
</feature>
<dbReference type="Proteomes" id="UP001265746">
    <property type="component" value="Unassembled WGS sequence"/>
</dbReference>
<sequence length="470" mass="50791">MTNLFSSFDQALPDIETHLVKPAPTESGVSESGSNTRRCEPPISAFSIPVEHWHEKAEDLCLRDQNRRNRLEQGHMPGQEAAQWIYSEQDVVNASTLHFTHPVNVALSLVHRDDSYLCEVTKGKSNTTSGGTSSRSRADTLYFKGPPKQGEHPGTSNHPMACLEFKKVKTLKAQNFRNRIVTTIEAHQGRLAAIADGDVERLPAEKNVSILLSQATHYALKFKTPFIALFDYQTLILLVMDQAIEEGGKAKGGEFTYMTVISDSSQFRKAFLGFLLCAHQHAEKNGNWKVARDRTDILTKAANLGSMTGGGRRSNTRPERGGGPVSYREPSSSDSSRPSSQGSPMQMDTMRRAAQNAPADGRKTSGHAKTSSSLSSSRTSSVRTATTVSSTGSRGTPVKSHATSAAAAHAAPNVTKTATIPARPKIEASKTGTKAVSKTDTKTASKTDTKAGASKTATKIVASRQEPIRR</sequence>
<reference evidence="2" key="1">
    <citation type="submission" date="2023-06" db="EMBL/GenBank/DDBJ databases">
        <authorList>
            <person name="Noh H."/>
        </authorList>
    </citation>
    <scope>NUCLEOTIDE SEQUENCE</scope>
    <source>
        <strain evidence="2">DUCC20226</strain>
    </source>
</reference>
<protein>
    <submittedName>
        <fullName evidence="2">Uncharacterized protein</fullName>
    </submittedName>
</protein>
<feature type="compositionally biased region" description="Low complexity" evidence="1">
    <location>
        <begin position="325"/>
        <end position="344"/>
    </location>
</feature>
<name>A0AAD9SJ20_PHOAM</name>
<feature type="compositionally biased region" description="Basic and acidic residues" evidence="1">
    <location>
        <begin position="437"/>
        <end position="449"/>
    </location>
</feature>
<feature type="compositionally biased region" description="Low complexity" evidence="1">
    <location>
        <begin position="367"/>
        <end position="418"/>
    </location>
</feature>
<keyword evidence="3" id="KW-1185">Reference proteome</keyword>
<proteinExistence type="predicted"/>